<dbReference type="NCBIfam" id="TIGR00802">
    <property type="entry name" value="nico"/>
    <property type="match status" value="1"/>
</dbReference>
<keyword evidence="5 8" id="KW-0812">Transmembrane</keyword>
<organism evidence="9 10">
    <name type="scientific">Nocardia stercoris</name>
    <dbReference type="NCBI Taxonomy" id="2483361"/>
    <lineage>
        <taxon>Bacteria</taxon>
        <taxon>Bacillati</taxon>
        <taxon>Actinomycetota</taxon>
        <taxon>Actinomycetes</taxon>
        <taxon>Mycobacteriales</taxon>
        <taxon>Nocardiaceae</taxon>
        <taxon>Nocardia</taxon>
    </lineage>
</organism>
<dbReference type="GO" id="GO:0005886">
    <property type="term" value="C:plasma membrane"/>
    <property type="evidence" value="ECO:0007669"/>
    <property type="project" value="UniProtKB-SubCell"/>
</dbReference>
<dbReference type="RefSeq" id="WP_122190888.1">
    <property type="nucleotide sequence ID" value="NZ_RFFH01000015.1"/>
</dbReference>
<keyword evidence="6 8" id="KW-1133">Transmembrane helix</keyword>
<gene>
    <name evidence="9" type="ORF">EBN03_26735</name>
</gene>
<feature type="transmembrane region" description="Helical" evidence="8">
    <location>
        <begin position="283"/>
        <end position="310"/>
    </location>
</feature>
<dbReference type="InterPro" id="IPR011541">
    <property type="entry name" value="Ni/Co_transpt_high_affinity"/>
</dbReference>
<feature type="transmembrane region" description="Helical" evidence="8">
    <location>
        <begin position="100"/>
        <end position="126"/>
    </location>
</feature>
<protein>
    <recommendedName>
        <fullName evidence="8">Nickel/cobalt efflux system</fullName>
    </recommendedName>
</protein>
<keyword evidence="10" id="KW-1185">Reference proteome</keyword>
<dbReference type="Pfam" id="PF03824">
    <property type="entry name" value="NicO"/>
    <property type="match status" value="1"/>
</dbReference>
<feature type="transmembrane region" description="Helical" evidence="8">
    <location>
        <begin position="146"/>
        <end position="167"/>
    </location>
</feature>
<proteinExistence type="inferred from homology"/>
<evidence type="ECO:0000256" key="8">
    <source>
        <dbReference type="RuleBase" id="RU362101"/>
    </source>
</evidence>
<reference evidence="9 10" key="1">
    <citation type="submission" date="2018-10" db="EMBL/GenBank/DDBJ databases">
        <title>Isolation from cow dung.</title>
        <authorList>
            <person name="Ling L."/>
        </authorList>
    </citation>
    <scope>NUCLEOTIDE SEQUENCE [LARGE SCALE GENOMIC DNA]</scope>
    <source>
        <strain evidence="9 10">NEAU-LL90</strain>
    </source>
</reference>
<sequence>MSSTGARFFRDVLGTWTRRDWIAAAGLLGFVAVAHVVAFGLLFAVVAPHRYQLGTSVFGVGLGLTAYTFGLRHAFDADHIAAIDNTTRKLMTDGKRPKSVGFWFALGHSTIVFVLAGLVIAGAQAVGTLTDDQSPARHMLGTISTISSGTFLYLIAAFNIVALAGIWKVFRETRQGNYNATELETALDSRGLFARLLRPLMSMVSRPVQVYPMGVLFGLGFDTATEVALLAMAGSGSAAGLPWYAILLLPLLFSCGMTMMDTMDGLFMNVAYDWAFSNPVRKIFYNLTITGLSIAVAFLIGSIELIGVLHKNFDLDDPITNWISGIDLNNVGVAIVGLFVAAWVAAVAYWKLARVEQRWTPAPAVED</sequence>
<comment type="similarity">
    <text evidence="2 8">Belongs to the NiCoT transporter (TC 2.A.52) family.</text>
</comment>
<dbReference type="AlphaFoldDB" id="A0A3M2KUJ6"/>
<comment type="subcellular location">
    <subcellularLocation>
        <location evidence="8">Cell membrane</location>
        <topology evidence="8">Multi-pass membrane protein</topology>
    </subcellularLocation>
    <subcellularLocation>
        <location evidence="1">Endomembrane system</location>
        <topology evidence="1">Multi-pass membrane protein</topology>
    </subcellularLocation>
</comment>
<feature type="transmembrane region" description="Helical" evidence="8">
    <location>
        <begin position="243"/>
        <end position="262"/>
    </location>
</feature>
<dbReference type="PANTHER" id="PTHR31611">
    <property type="entry name" value="HIGH-AFFINITY NICKEL TRANSPORT PROTEIN NIC1"/>
    <property type="match status" value="1"/>
</dbReference>
<evidence type="ECO:0000256" key="7">
    <source>
        <dbReference type="ARBA" id="ARBA00023136"/>
    </source>
</evidence>
<evidence type="ECO:0000256" key="6">
    <source>
        <dbReference type="ARBA" id="ARBA00022989"/>
    </source>
</evidence>
<feature type="transmembrane region" description="Helical" evidence="8">
    <location>
        <begin position="330"/>
        <end position="350"/>
    </location>
</feature>
<name>A0A3M2KUJ6_9NOCA</name>
<dbReference type="OrthoDB" id="9776706at2"/>
<dbReference type="GO" id="GO:0012505">
    <property type="term" value="C:endomembrane system"/>
    <property type="evidence" value="ECO:0007669"/>
    <property type="project" value="UniProtKB-SubCell"/>
</dbReference>
<dbReference type="Proteomes" id="UP000279275">
    <property type="component" value="Unassembled WGS sequence"/>
</dbReference>
<keyword evidence="4" id="KW-0533">Nickel</keyword>
<evidence type="ECO:0000313" key="9">
    <source>
        <dbReference type="EMBL" id="RMI29327.1"/>
    </source>
</evidence>
<evidence type="ECO:0000313" key="10">
    <source>
        <dbReference type="Proteomes" id="UP000279275"/>
    </source>
</evidence>
<dbReference type="EMBL" id="RFFH01000015">
    <property type="protein sequence ID" value="RMI29327.1"/>
    <property type="molecule type" value="Genomic_DNA"/>
</dbReference>
<comment type="caution">
    <text evidence="9">The sequence shown here is derived from an EMBL/GenBank/DDBJ whole genome shotgun (WGS) entry which is preliminary data.</text>
</comment>
<evidence type="ECO:0000256" key="4">
    <source>
        <dbReference type="ARBA" id="ARBA00022596"/>
    </source>
</evidence>
<evidence type="ECO:0000256" key="3">
    <source>
        <dbReference type="ARBA" id="ARBA00022448"/>
    </source>
</evidence>
<dbReference type="GO" id="GO:0015099">
    <property type="term" value="F:nickel cation transmembrane transporter activity"/>
    <property type="evidence" value="ECO:0007669"/>
    <property type="project" value="UniProtKB-UniRule"/>
</dbReference>
<feature type="transmembrane region" description="Helical" evidence="8">
    <location>
        <begin position="21"/>
        <end position="45"/>
    </location>
</feature>
<evidence type="ECO:0000256" key="1">
    <source>
        <dbReference type="ARBA" id="ARBA00004127"/>
    </source>
</evidence>
<keyword evidence="3 8" id="KW-0813">Transport</keyword>
<accession>A0A3M2KUJ6</accession>
<evidence type="ECO:0000256" key="5">
    <source>
        <dbReference type="ARBA" id="ARBA00022692"/>
    </source>
</evidence>
<evidence type="ECO:0000256" key="2">
    <source>
        <dbReference type="ARBA" id="ARBA00010892"/>
    </source>
</evidence>
<keyword evidence="7 8" id="KW-0472">Membrane</keyword>
<feature type="transmembrane region" description="Helical" evidence="8">
    <location>
        <begin position="51"/>
        <end position="70"/>
    </location>
</feature>
<dbReference type="PANTHER" id="PTHR31611:SF0">
    <property type="entry name" value="HIGH-AFFINITY NICKEL TRANSPORT PROTEIN NIC1"/>
    <property type="match status" value="1"/>
</dbReference>
<feature type="transmembrane region" description="Helical" evidence="8">
    <location>
        <begin position="210"/>
        <end position="231"/>
    </location>
</feature>
<dbReference type="InterPro" id="IPR004688">
    <property type="entry name" value="Ni/Co_transpt"/>
</dbReference>